<dbReference type="NCBIfam" id="NF033527">
    <property type="entry name" value="transpos_Tn3"/>
    <property type="match status" value="1"/>
</dbReference>
<evidence type="ECO:0000256" key="4">
    <source>
        <dbReference type="ARBA" id="ARBA00023172"/>
    </source>
</evidence>
<dbReference type="AlphaFoldDB" id="F2LSZ1"/>
<organism evidence="7 8">
    <name type="scientific">Burkholderia gladioli (strain BSR3)</name>
    <dbReference type="NCBI Taxonomy" id="999541"/>
    <lineage>
        <taxon>Bacteria</taxon>
        <taxon>Pseudomonadati</taxon>
        <taxon>Pseudomonadota</taxon>
        <taxon>Betaproteobacteria</taxon>
        <taxon>Burkholderiales</taxon>
        <taxon>Burkholderiaceae</taxon>
        <taxon>Burkholderia</taxon>
    </lineage>
</organism>
<evidence type="ECO:0000256" key="2">
    <source>
        <dbReference type="ARBA" id="ARBA00022578"/>
    </source>
</evidence>
<evidence type="ECO:0000313" key="8">
    <source>
        <dbReference type="Proteomes" id="UP000008316"/>
    </source>
</evidence>
<accession>F2LSZ1</accession>
<dbReference type="GO" id="GO:0003677">
    <property type="term" value="F:DNA binding"/>
    <property type="evidence" value="ECO:0007669"/>
    <property type="project" value="UniProtKB-KW"/>
</dbReference>
<dbReference type="RefSeq" id="WP_013700181.1">
    <property type="nucleotide sequence ID" value="NC_015383.1"/>
</dbReference>
<feature type="domain" description="DUF4158" evidence="6">
    <location>
        <begin position="13"/>
        <end position="170"/>
    </location>
</feature>
<keyword evidence="4" id="KW-0233">DNA recombination</keyword>
<sequence>MDHWRLAYLGIRHVPRELSEFELSTFFTFSTRERAQIDSRRSDLYRLAVALHVGFLRMTGRPLDSYNQTPTVLWRHLGRQLNVQPPDVGTLRSIYDGNFKTLSDHQRFAQEIVNFRSIAEHQRRYVIRWLKEQLTGRPERGQLMNDLTRWFYDHRIVIPPDRVLRQFIVQAVRDIENSLRQTLEQAYGADKLDSWARILAQPHGEHTSLQRWLWAVPLRGSTHQMSEVLDKINLLSMHGVASGWPVECNDVIVRHYARRCAGRPPSVSKRIEPQGRRLEAACFMRYALCTATDQVLTMLRRWVLKVVNDASREVDAAGKKVADQLREFALAVKALANDESLSREDLRSELCALADQVLQPHPPSRRSQIRQCLLGKRYYARNLLNRIVQLPFEAETAHPVLEAIVLLRVLYRRHAYMLPDGVQIRLGRAWREAIDGYDRLKAMLAFEWATLFSLRVALRNGTIFIDHSFSFRGQANMLIPVDDWQAKRNHHYGHLDLPQDANEFLEPILIHLDQRLELLNEAVNNGLVRIDTAVHLEPLEAQPVDVEADRLRRAIFEAHPPGQLPEIILEIDSATRFSWILLGREPRSRIELLMVYSAVLAHGTSLSAADISRMVPEVSPAAIRQMMKRLEDERTLRMAADAVLRFMHEHPIATHWGRADLASSDMMSLETTRSVWQARADPRRRTASIGMYTHVLDRWGIFYDQPIVLNERQAGAAIEGVVRKSVSSDIAQLAVDTHGYTDFAMGIARALGFDLCPRLSHLRDRRLHVPRHHKVPAQLAAITDRDVRLGLIVDVWDEFVRIAASIRSGKCTALDAIARFGSAARGQAVYDGGVHIGRLFRSIFLIDYFTNIAFRSEMQHVLNRGEAVHVVQRAIHIGKIPVELARRQESLSAVSSALTLLSNIVMAWNTTHMQRALENIEVARGQAVETEMLRRIAPTHLEGINLRGTFNFPVSLYASRILPSLAVGSPGFATGRRA</sequence>
<dbReference type="Pfam" id="PF13700">
    <property type="entry name" value="DUF4158"/>
    <property type="match status" value="1"/>
</dbReference>
<keyword evidence="2" id="KW-0815">Transposition</keyword>
<name>F2LSZ1_BURGS</name>
<dbReference type="EMBL" id="CP002604">
    <property type="protein sequence ID" value="AEA66011.1"/>
    <property type="molecule type" value="Genomic_DNA"/>
</dbReference>
<reference evidence="7 8" key="1">
    <citation type="journal article" date="2011" name="J. Bacteriol.">
        <title>Complete genome sequence of Burkholderia gladioli BSR3.</title>
        <authorList>
            <person name="Seo Y.S."/>
            <person name="Lim J."/>
            <person name="Choi B.S."/>
            <person name="Kim H."/>
            <person name="Goo E."/>
            <person name="Lee B."/>
            <person name="Lim J.S."/>
            <person name="Choi I.Y."/>
            <person name="Moon J.S."/>
            <person name="Kim J."/>
            <person name="Hwang I."/>
        </authorList>
    </citation>
    <scope>NUCLEOTIDE SEQUENCE [LARGE SCALE GENOMIC DNA]</scope>
    <source>
        <strain evidence="8">BSR3</strain>
    </source>
</reference>
<evidence type="ECO:0000259" key="5">
    <source>
        <dbReference type="Pfam" id="PF01526"/>
    </source>
</evidence>
<evidence type="ECO:0000259" key="6">
    <source>
        <dbReference type="Pfam" id="PF13700"/>
    </source>
</evidence>
<dbReference type="HOGENOM" id="CLU_009098_1_0_4"/>
<geneLocation type="plasmid" evidence="7 8">
    <name>bgla_4p</name>
</geneLocation>
<dbReference type="Proteomes" id="UP000008316">
    <property type="component" value="Plasmid bgla_4p"/>
</dbReference>
<dbReference type="Pfam" id="PF01526">
    <property type="entry name" value="DDE_Tnp_Tn3"/>
    <property type="match status" value="1"/>
</dbReference>
<dbReference type="KEGG" id="bgd:bgla_4p2500"/>
<gene>
    <name evidence="7" type="ordered locus">bgla_4p2500</name>
</gene>
<keyword evidence="7" id="KW-0614">Plasmid</keyword>
<feature type="domain" description="Tn3 transposase DDE" evidence="5">
    <location>
        <begin position="566"/>
        <end position="950"/>
    </location>
</feature>
<keyword evidence="3" id="KW-0238">DNA-binding</keyword>
<evidence type="ECO:0000313" key="7">
    <source>
        <dbReference type="EMBL" id="AEA66011.1"/>
    </source>
</evidence>
<evidence type="ECO:0000256" key="3">
    <source>
        <dbReference type="ARBA" id="ARBA00023125"/>
    </source>
</evidence>
<dbReference type="GO" id="GO:0006313">
    <property type="term" value="P:DNA transposition"/>
    <property type="evidence" value="ECO:0007669"/>
    <property type="project" value="InterPro"/>
</dbReference>
<proteinExistence type="inferred from homology"/>
<dbReference type="InterPro" id="IPR002513">
    <property type="entry name" value="Tn3_Tnp_DDE_dom"/>
</dbReference>
<comment type="similarity">
    <text evidence="1">Belongs to the transposase 7 family.</text>
</comment>
<dbReference type="GO" id="GO:0004803">
    <property type="term" value="F:transposase activity"/>
    <property type="evidence" value="ECO:0007669"/>
    <property type="project" value="InterPro"/>
</dbReference>
<evidence type="ECO:0000256" key="1">
    <source>
        <dbReference type="ARBA" id="ARBA00009402"/>
    </source>
</evidence>
<dbReference type="InterPro" id="IPR047653">
    <property type="entry name" value="Tn3-like_transpos"/>
</dbReference>
<protein>
    <submittedName>
        <fullName evidence="7">Transposase Tn3</fullName>
    </submittedName>
</protein>
<keyword evidence="8" id="KW-1185">Reference proteome</keyword>
<dbReference type="InterPro" id="IPR025296">
    <property type="entry name" value="DUF4158"/>
</dbReference>